<dbReference type="InterPro" id="IPR042178">
    <property type="entry name" value="Serpin_sf_1"/>
</dbReference>
<accession>A0A1D2NBD2</accession>
<dbReference type="OMA" id="MEVEGLM"/>
<proteinExistence type="predicted"/>
<dbReference type="InterPro" id="IPR042185">
    <property type="entry name" value="Serpin_sf_2"/>
</dbReference>
<protein>
    <submittedName>
        <fullName evidence="6">Antithrombin-III</fullName>
    </submittedName>
</protein>
<dbReference type="EMBL" id="LJIJ01000106">
    <property type="protein sequence ID" value="ODN02557.1"/>
    <property type="molecule type" value="Genomic_DNA"/>
</dbReference>
<evidence type="ECO:0000256" key="1">
    <source>
        <dbReference type="ARBA" id="ARBA00022690"/>
    </source>
</evidence>
<evidence type="ECO:0000256" key="3">
    <source>
        <dbReference type="SAM" id="MobiDB-lite"/>
    </source>
</evidence>
<dbReference type="Pfam" id="PF00079">
    <property type="entry name" value="Serpin"/>
    <property type="match status" value="1"/>
</dbReference>
<feature type="domain" description="Serpin" evidence="5">
    <location>
        <begin position="117"/>
        <end position="360"/>
    </location>
</feature>
<evidence type="ECO:0000256" key="2">
    <source>
        <dbReference type="ARBA" id="ARBA00022900"/>
    </source>
</evidence>
<dbReference type="SUPFAM" id="SSF56574">
    <property type="entry name" value="Serpins"/>
    <property type="match status" value="1"/>
</dbReference>
<dbReference type="Gene3D" id="2.30.39.10">
    <property type="entry name" value="Alpha-1-antitrypsin, domain 1"/>
    <property type="match status" value="1"/>
</dbReference>
<evidence type="ECO:0000313" key="6">
    <source>
        <dbReference type="EMBL" id="ODN02557.1"/>
    </source>
</evidence>
<sequence>MGSLCRRLQFFKWLCVLLFGVIVSGESNDGKEWVRRYIRSTDDSSGEREARAPERIMYLNQGVEFVFPLGVHYTLANVNEQPSYPVPTTGFESVLEFPRNKMAIMFSSMVNTLRLANFSVYSTIYTNDTKVLSSPAMRILGTDVKPTELLHAPATTIAINRDISTQTDGIINDFIPKAAYFGSAIYPFTKAIFSNTIKYENYWAWPWRDGGFDKFSDSPLVPYMEVEGLMPYYENEAFAAIAALFKGGTGSVVFLKPKGNVTILQLMLQPTALTEIFDENFPGWGVKTMRVKVPAATFTTTTRHAETLQKRGVVDTFCSAEVRENLFGVLRVASSHFLNPIVQTNHVQISKDLFRIASATGATLNSQSDYDTIPRIDPIYADVAESSEADSNNAGSVEATTVADEVASGTAVEEEVASTGRSARSVEFIADSDEPIGSTEETVTTPPESQSDTESTASSESEDDESSLSDDPRKSSESQEPVLKGGKRGNVQIESYVFDEPFLWFLHATNEEPMFMGIIESFKRYKEQGSSKLISLASHKFAKDGTINVGHGSLAPPLVDVIADTANINLWNC</sequence>
<feature type="region of interest" description="Disordered" evidence="3">
    <location>
        <begin position="404"/>
        <end position="486"/>
    </location>
</feature>
<dbReference type="InterPro" id="IPR036186">
    <property type="entry name" value="Serpin_sf"/>
</dbReference>
<keyword evidence="7" id="KW-1185">Reference proteome</keyword>
<keyword evidence="4" id="KW-0732">Signal</keyword>
<dbReference type="GO" id="GO:0004867">
    <property type="term" value="F:serine-type endopeptidase inhibitor activity"/>
    <property type="evidence" value="ECO:0007669"/>
    <property type="project" value="UniProtKB-KW"/>
</dbReference>
<name>A0A1D2NBD2_ORCCI</name>
<feature type="chain" id="PRO_5008905322" evidence="4">
    <location>
        <begin position="26"/>
        <end position="573"/>
    </location>
</feature>
<feature type="compositionally biased region" description="Low complexity" evidence="3">
    <location>
        <begin position="439"/>
        <end position="459"/>
    </location>
</feature>
<gene>
    <name evidence="6" type="ORF">Ocin01_04132</name>
</gene>
<dbReference type="OrthoDB" id="10497905at2759"/>
<dbReference type="AlphaFoldDB" id="A0A1D2NBD2"/>
<feature type="signal peptide" evidence="4">
    <location>
        <begin position="1"/>
        <end position="25"/>
    </location>
</feature>
<dbReference type="InterPro" id="IPR023796">
    <property type="entry name" value="Serpin_dom"/>
</dbReference>
<dbReference type="Gene3D" id="3.30.497.10">
    <property type="entry name" value="Antithrombin, subunit I, domain 2"/>
    <property type="match status" value="1"/>
</dbReference>
<organism evidence="6 7">
    <name type="scientific">Orchesella cincta</name>
    <name type="common">Springtail</name>
    <name type="synonym">Podura cincta</name>
    <dbReference type="NCBI Taxonomy" id="48709"/>
    <lineage>
        <taxon>Eukaryota</taxon>
        <taxon>Metazoa</taxon>
        <taxon>Ecdysozoa</taxon>
        <taxon>Arthropoda</taxon>
        <taxon>Hexapoda</taxon>
        <taxon>Collembola</taxon>
        <taxon>Entomobryomorpha</taxon>
        <taxon>Entomobryoidea</taxon>
        <taxon>Orchesellidae</taxon>
        <taxon>Orchesellinae</taxon>
        <taxon>Orchesella</taxon>
    </lineage>
</organism>
<keyword evidence="2" id="KW-0722">Serine protease inhibitor</keyword>
<evidence type="ECO:0000256" key="4">
    <source>
        <dbReference type="SAM" id="SignalP"/>
    </source>
</evidence>
<evidence type="ECO:0000313" key="7">
    <source>
        <dbReference type="Proteomes" id="UP000094527"/>
    </source>
</evidence>
<reference evidence="6 7" key="1">
    <citation type="journal article" date="2016" name="Genome Biol. Evol.">
        <title>Gene Family Evolution Reflects Adaptation to Soil Environmental Stressors in the Genome of the Collembolan Orchesella cincta.</title>
        <authorList>
            <person name="Faddeeva-Vakhrusheva A."/>
            <person name="Derks M.F."/>
            <person name="Anvar S.Y."/>
            <person name="Agamennone V."/>
            <person name="Suring W."/>
            <person name="Smit S."/>
            <person name="van Straalen N.M."/>
            <person name="Roelofs D."/>
        </authorList>
    </citation>
    <scope>NUCLEOTIDE SEQUENCE [LARGE SCALE GENOMIC DNA]</scope>
    <source>
        <tissue evidence="6">Mixed pool</tissue>
    </source>
</reference>
<comment type="caution">
    <text evidence="6">The sequence shown here is derived from an EMBL/GenBank/DDBJ whole genome shotgun (WGS) entry which is preliminary data.</text>
</comment>
<evidence type="ECO:0000259" key="5">
    <source>
        <dbReference type="Pfam" id="PF00079"/>
    </source>
</evidence>
<dbReference type="Proteomes" id="UP000094527">
    <property type="component" value="Unassembled WGS sequence"/>
</dbReference>
<keyword evidence="1" id="KW-0646">Protease inhibitor</keyword>